<feature type="region of interest" description="Disordered" evidence="1">
    <location>
        <begin position="81"/>
        <end position="108"/>
    </location>
</feature>
<dbReference type="Proteomes" id="UP001497482">
    <property type="component" value="Chromosome 5"/>
</dbReference>
<protein>
    <submittedName>
        <fullName evidence="2">Uncharacterized protein</fullName>
    </submittedName>
</protein>
<dbReference type="AlphaFoldDB" id="A0AAV2M163"/>
<keyword evidence="3" id="KW-1185">Reference proteome</keyword>
<accession>A0AAV2M163</accession>
<dbReference type="EMBL" id="OZ035827">
    <property type="protein sequence ID" value="CAL1607000.1"/>
    <property type="molecule type" value="Genomic_DNA"/>
</dbReference>
<organism evidence="2 3">
    <name type="scientific">Knipowitschia caucasica</name>
    <name type="common">Caucasian dwarf goby</name>
    <name type="synonym">Pomatoschistus caucasicus</name>
    <dbReference type="NCBI Taxonomy" id="637954"/>
    <lineage>
        <taxon>Eukaryota</taxon>
        <taxon>Metazoa</taxon>
        <taxon>Chordata</taxon>
        <taxon>Craniata</taxon>
        <taxon>Vertebrata</taxon>
        <taxon>Euteleostomi</taxon>
        <taxon>Actinopterygii</taxon>
        <taxon>Neopterygii</taxon>
        <taxon>Teleostei</taxon>
        <taxon>Neoteleostei</taxon>
        <taxon>Acanthomorphata</taxon>
        <taxon>Gobiaria</taxon>
        <taxon>Gobiiformes</taxon>
        <taxon>Gobioidei</taxon>
        <taxon>Gobiidae</taxon>
        <taxon>Gobiinae</taxon>
        <taxon>Knipowitschia</taxon>
    </lineage>
</organism>
<evidence type="ECO:0000313" key="2">
    <source>
        <dbReference type="EMBL" id="CAL1607000.1"/>
    </source>
</evidence>
<evidence type="ECO:0000313" key="3">
    <source>
        <dbReference type="Proteomes" id="UP001497482"/>
    </source>
</evidence>
<name>A0AAV2M163_KNICA</name>
<gene>
    <name evidence="2" type="ORF">KC01_LOCUS34087</name>
</gene>
<proteinExistence type="predicted"/>
<sequence length="108" mass="11944">MFCISLYARSTFRRLEPCLSDHTQVRCGGHVDEKSVQTDDWDQVRGPNMDQARGSAARARLPSGDILCRIEHAPLETFTFPRNMLKPGEDSGASSTEMEAESASVTIV</sequence>
<reference evidence="2 3" key="1">
    <citation type="submission" date="2024-04" db="EMBL/GenBank/DDBJ databases">
        <authorList>
            <person name="Waldvogel A.-M."/>
            <person name="Schoenle A."/>
        </authorList>
    </citation>
    <scope>NUCLEOTIDE SEQUENCE [LARGE SCALE GENOMIC DNA]</scope>
</reference>
<evidence type="ECO:0000256" key="1">
    <source>
        <dbReference type="SAM" id="MobiDB-lite"/>
    </source>
</evidence>
<feature type="compositionally biased region" description="Low complexity" evidence="1">
    <location>
        <begin position="91"/>
        <end position="108"/>
    </location>
</feature>